<evidence type="ECO:0000313" key="3">
    <source>
        <dbReference type="EMBL" id="ELY39870.1"/>
    </source>
</evidence>
<protein>
    <submittedName>
        <fullName evidence="3">Beta-lactamase fold class-like exonuclease</fullName>
    </submittedName>
</protein>
<dbReference type="OrthoDB" id="326442at2157"/>
<feature type="compositionally biased region" description="Low complexity" evidence="1">
    <location>
        <begin position="638"/>
        <end position="652"/>
    </location>
</feature>
<dbReference type="PANTHER" id="PTHR11203">
    <property type="entry name" value="CLEAVAGE AND POLYADENYLATION SPECIFICITY FACTOR FAMILY MEMBER"/>
    <property type="match status" value="1"/>
</dbReference>
<dbReference type="SUPFAM" id="SSF56281">
    <property type="entry name" value="Metallo-hydrolase/oxidoreductase"/>
    <property type="match status" value="1"/>
</dbReference>
<accession>L9VRP1</accession>
<feature type="region of interest" description="Disordered" evidence="1">
    <location>
        <begin position="628"/>
        <end position="665"/>
    </location>
</feature>
<evidence type="ECO:0000256" key="1">
    <source>
        <dbReference type="SAM" id="MobiDB-lite"/>
    </source>
</evidence>
<reference evidence="3 4" key="1">
    <citation type="journal article" date="2014" name="PLoS Genet.">
        <title>Phylogenetically driven sequencing of extremely halophilic archaea reveals strategies for static and dynamic osmo-response.</title>
        <authorList>
            <person name="Becker E.A."/>
            <person name="Seitzer P.M."/>
            <person name="Tritt A."/>
            <person name="Larsen D."/>
            <person name="Krusor M."/>
            <person name="Yao A.I."/>
            <person name="Wu D."/>
            <person name="Madern D."/>
            <person name="Eisen J.A."/>
            <person name="Darling A.E."/>
            <person name="Facciotti M.T."/>
        </authorList>
    </citation>
    <scope>NUCLEOTIDE SEQUENCE [LARGE SCALE GENOMIC DNA]</scope>
    <source>
        <strain evidence="3 4">GA33</strain>
    </source>
</reference>
<evidence type="ECO:0000313" key="4">
    <source>
        <dbReference type="Proteomes" id="UP000011599"/>
    </source>
</evidence>
<dbReference type="RefSeq" id="WP_006090822.1">
    <property type="nucleotide sequence ID" value="NZ_AOHW01000036.1"/>
</dbReference>
<keyword evidence="3" id="KW-0269">Exonuclease</keyword>
<feature type="domain" description="Metallo-beta-lactamase" evidence="2">
    <location>
        <begin position="33"/>
        <end position="226"/>
    </location>
</feature>
<dbReference type="STRING" id="1114856.GCA_000383975_03311"/>
<dbReference type="GO" id="GO:0004521">
    <property type="term" value="F:RNA endonuclease activity"/>
    <property type="evidence" value="ECO:0007669"/>
    <property type="project" value="TreeGrafter"/>
</dbReference>
<dbReference type="InterPro" id="IPR050698">
    <property type="entry name" value="MBL"/>
</dbReference>
<feature type="region of interest" description="Disordered" evidence="1">
    <location>
        <begin position="469"/>
        <end position="523"/>
    </location>
</feature>
<sequence>MGSHYPSIKITILLANAFYDVRISFHHANPDAGNESFLLRFNGEADETPCILVDAGDGVDLDALLQQTDQLAAICLTHAHLDHYAELTAAHRDDAPIVTSPATAAVLDDVLDIAGVEYNVETTDAVADAITPVDDWIDVAPGIDVHPVPAGHIPGAVGFLVRATDGDQSHHILATGDFTRRRVGGFPGFDAEGFVDIDVLFLTAATYDDFERGLTGALGTALEHAHGGAPTLVTTSGIVGVHIAYLLSSLAAEYDLRVPIRVVGHVAKLYEALDYDRPGVETIPHFQNTDECLEPGAIVIAGPEIPSERSSGRLFGVLRENPNACVVQIVGSGEEPLSEATCTIHDYELSNHPSRETLIDIHDTLDPTQTVITHRHGGAQGAFNDLSSVVWGAGDTDEYTLFDGRRWKLPPWMPGRNVSQTHSRSLQQIAGADLLAEFSVPALDRSAEPNLEAEGLDEDRIATLLHQNQDGGTSLDAPEGNNKQPAEQPDSRTDSTTMATDNTDSTGSSDSTTDAKPPTGLIRTAGADLDVGLDPALQAALSDGSLATEDLTAALTAQKRLVGQDTESNDENEERDEGDSATAPENGGAKAEDTDEEFVEFNGEDGDGPETASEDGATEVLADGAAEGVYTTEEPTDETSSTEPPETTNSEVSEPDTNTSLPPGSELHAAETKAAIVLDLNPVAVTLAERAVEEMGDDSDPVDAAIVAAVDQYIAALLAGEASGCKDERFTVSFDGSRAVERALTTVVDEHKQFESPTDLVTNGLASLLGSDSSGVREVSGLGVYRQHLNAIAANEAYVFNEVAEIVEAAIAWTTVTVTE</sequence>
<comment type="caution">
    <text evidence="3">The sequence shown here is derived from an EMBL/GenBank/DDBJ whole genome shotgun (WGS) entry which is preliminary data.</text>
</comment>
<dbReference type="InterPro" id="IPR001279">
    <property type="entry name" value="Metallo-B-lactamas"/>
</dbReference>
<dbReference type="GO" id="GO:0004527">
    <property type="term" value="F:exonuclease activity"/>
    <property type="evidence" value="ECO:0007669"/>
    <property type="project" value="UniProtKB-KW"/>
</dbReference>
<keyword evidence="3" id="KW-0540">Nuclease</keyword>
<gene>
    <name evidence="3" type="ORF">C496_14371</name>
</gene>
<feature type="region of interest" description="Disordered" evidence="1">
    <location>
        <begin position="560"/>
        <end position="595"/>
    </location>
</feature>
<dbReference type="PATRIC" id="fig|1114856.3.peg.2975"/>
<feature type="compositionally biased region" description="Low complexity" evidence="1">
    <location>
        <begin position="500"/>
        <end position="514"/>
    </location>
</feature>
<dbReference type="EMBL" id="AOHW01000036">
    <property type="protein sequence ID" value="ELY39870.1"/>
    <property type="molecule type" value="Genomic_DNA"/>
</dbReference>
<proteinExistence type="predicted"/>
<dbReference type="PANTHER" id="PTHR11203:SF37">
    <property type="entry name" value="INTEGRATOR COMPLEX SUBUNIT 11"/>
    <property type="match status" value="1"/>
</dbReference>
<name>L9VRP1_9EURY</name>
<keyword evidence="3" id="KW-0378">Hydrolase</keyword>
<dbReference type="Proteomes" id="UP000011599">
    <property type="component" value="Unassembled WGS sequence"/>
</dbReference>
<organism evidence="3 4">
    <name type="scientific">Natronorubrum tibetense GA33</name>
    <dbReference type="NCBI Taxonomy" id="1114856"/>
    <lineage>
        <taxon>Archaea</taxon>
        <taxon>Methanobacteriati</taxon>
        <taxon>Methanobacteriota</taxon>
        <taxon>Stenosarchaea group</taxon>
        <taxon>Halobacteria</taxon>
        <taxon>Halobacteriales</taxon>
        <taxon>Natrialbaceae</taxon>
        <taxon>Natronorubrum</taxon>
    </lineage>
</organism>
<dbReference type="AlphaFoldDB" id="L9VRP1"/>
<dbReference type="Pfam" id="PF12706">
    <property type="entry name" value="Lactamase_B_2"/>
    <property type="match status" value="1"/>
</dbReference>
<feature type="compositionally biased region" description="Acidic residues" evidence="1">
    <location>
        <begin position="567"/>
        <end position="579"/>
    </location>
</feature>
<dbReference type="eggNOG" id="arCOG00541">
    <property type="taxonomic scope" value="Archaea"/>
</dbReference>
<dbReference type="SMART" id="SM00849">
    <property type="entry name" value="Lactamase_B"/>
    <property type="match status" value="1"/>
</dbReference>
<dbReference type="Gene3D" id="3.60.15.10">
    <property type="entry name" value="Ribonuclease Z/Hydroxyacylglutathione hydrolase-like"/>
    <property type="match status" value="1"/>
</dbReference>
<evidence type="ECO:0000259" key="2">
    <source>
        <dbReference type="SMART" id="SM00849"/>
    </source>
</evidence>
<keyword evidence="4" id="KW-1185">Reference proteome</keyword>
<dbReference type="InterPro" id="IPR036866">
    <property type="entry name" value="RibonucZ/Hydroxyglut_hydro"/>
</dbReference>